<evidence type="ECO:0000256" key="6">
    <source>
        <dbReference type="HAMAP-Rule" id="MF_01862"/>
    </source>
</evidence>
<comment type="function">
    <text evidence="6">Specifically methylates the guanine in position 1207 of 16S rRNA in the 30S particle.</text>
</comment>
<sequence>MMLSPQSQLLERNLEMFEMGEWLLVNPADAYFTDLLSHRELHVLHQYFDVFSESVRVVPSITLDSRDISNSPQGFSVEQQVGNHLHTFSPFSLTQGRYTDVLIYLPKAKAHLQMLLQMAASCVKPGGNIHLVGENKGGIKSAAKLSNHYGTTIKVDSARHCSLLTTSVEQPAGLFDPEKWLEYREYETLDVSWHVASLPGVFSHTQLDDGTELLLQKVAANLSGTVLDFACGSGVVGSYLLKQYPHLGMVMSDVSAPALYSAARTLSENNQAATLIAANGLHGVDEKFNHIVTNPPFHTGIKTDYSITKRFISDARRLLKGSGTLTMVANRFLPYPGLLQESFPQVRTVAQNSKFSIYLAISG</sequence>
<name>A0A3D8M769_9ALTE</name>
<proteinExistence type="inferred from homology"/>
<dbReference type="HAMAP" id="MF_01862">
    <property type="entry name" value="16SrRNA_methyltr_C"/>
    <property type="match status" value="1"/>
</dbReference>
<dbReference type="GO" id="GO:0005737">
    <property type="term" value="C:cytoplasm"/>
    <property type="evidence" value="ECO:0007669"/>
    <property type="project" value="UniProtKB-SubCell"/>
</dbReference>
<keyword evidence="10" id="KW-1185">Reference proteome</keyword>
<comment type="catalytic activity">
    <reaction evidence="6">
        <text>guanosine(1207) in 16S rRNA + S-adenosyl-L-methionine = N(2)-methylguanosine(1207) in 16S rRNA + S-adenosyl-L-homocysteine + H(+)</text>
        <dbReference type="Rhea" id="RHEA:42736"/>
        <dbReference type="Rhea" id="RHEA-COMP:10213"/>
        <dbReference type="Rhea" id="RHEA-COMP:10214"/>
        <dbReference type="ChEBI" id="CHEBI:15378"/>
        <dbReference type="ChEBI" id="CHEBI:57856"/>
        <dbReference type="ChEBI" id="CHEBI:59789"/>
        <dbReference type="ChEBI" id="CHEBI:74269"/>
        <dbReference type="ChEBI" id="CHEBI:74481"/>
        <dbReference type="EC" id="2.1.1.172"/>
    </reaction>
</comment>
<keyword evidence="3 6" id="KW-0489">Methyltransferase</keyword>
<dbReference type="InterPro" id="IPR029063">
    <property type="entry name" value="SAM-dependent_MTases_sf"/>
</dbReference>
<comment type="similarity">
    <text evidence="6">Belongs to the methyltransferase superfamily. RsmC family.</text>
</comment>
<evidence type="ECO:0000256" key="2">
    <source>
        <dbReference type="ARBA" id="ARBA00022552"/>
    </source>
</evidence>
<feature type="domain" description="Methyltransferase small N-terminal" evidence="8">
    <location>
        <begin position="82"/>
        <end position="181"/>
    </location>
</feature>
<dbReference type="Pfam" id="PF08468">
    <property type="entry name" value="MTS_N"/>
    <property type="match status" value="1"/>
</dbReference>
<dbReference type="SUPFAM" id="SSF53335">
    <property type="entry name" value="S-adenosyl-L-methionine-dependent methyltransferases"/>
    <property type="match status" value="1"/>
</dbReference>
<dbReference type="InterPro" id="IPR046977">
    <property type="entry name" value="RsmC/RlmG"/>
</dbReference>
<keyword evidence="2 6" id="KW-0698">rRNA processing</keyword>
<evidence type="ECO:0000256" key="4">
    <source>
        <dbReference type="ARBA" id="ARBA00022679"/>
    </source>
</evidence>
<dbReference type="AlphaFoldDB" id="A0A3D8M769"/>
<evidence type="ECO:0000256" key="3">
    <source>
        <dbReference type="ARBA" id="ARBA00022603"/>
    </source>
</evidence>
<comment type="subcellular location">
    <subcellularLocation>
        <location evidence="6">Cytoplasm</location>
    </subcellularLocation>
</comment>
<dbReference type="PROSITE" id="PS00092">
    <property type="entry name" value="N6_MTASE"/>
    <property type="match status" value="1"/>
</dbReference>
<dbReference type="EC" id="2.1.1.172" evidence="6"/>
<evidence type="ECO:0000259" key="7">
    <source>
        <dbReference type="Pfam" id="PF05175"/>
    </source>
</evidence>
<dbReference type="Proteomes" id="UP000256561">
    <property type="component" value="Unassembled WGS sequence"/>
</dbReference>
<evidence type="ECO:0000256" key="1">
    <source>
        <dbReference type="ARBA" id="ARBA00022490"/>
    </source>
</evidence>
<dbReference type="OrthoDB" id="9816072at2"/>
<evidence type="ECO:0000256" key="5">
    <source>
        <dbReference type="ARBA" id="ARBA00022691"/>
    </source>
</evidence>
<accession>A0A3D8M769</accession>
<comment type="subunit">
    <text evidence="6">Monomer.</text>
</comment>
<dbReference type="InterPro" id="IPR013675">
    <property type="entry name" value="Mtase_sm_N"/>
</dbReference>
<gene>
    <name evidence="6" type="primary">rsmC</name>
    <name evidence="9" type="ORF">DXV75_09760</name>
</gene>
<dbReference type="InterPro" id="IPR002052">
    <property type="entry name" value="DNA_methylase_N6_adenine_CS"/>
</dbReference>
<dbReference type="EMBL" id="QRHA01000006">
    <property type="protein sequence ID" value="RDV25568.1"/>
    <property type="molecule type" value="Genomic_DNA"/>
</dbReference>
<evidence type="ECO:0000313" key="9">
    <source>
        <dbReference type="EMBL" id="RDV25568.1"/>
    </source>
</evidence>
<keyword evidence="1 6" id="KW-0963">Cytoplasm</keyword>
<dbReference type="InterPro" id="IPR023543">
    <property type="entry name" value="rRNA_ssu_MeTfrase_C"/>
</dbReference>
<dbReference type="RefSeq" id="WP_115593221.1">
    <property type="nucleotide sequence ID" value="NZ_QRHA01000006.1"/>
</dbReference>
<feature type="domain" description="Methyltransferase small" evidence="7">
    <location>
        <begin position="193"/>
        <end position="358"/>
    </location>
</feature>
<evidence type="ECO:0000313" key="10">
    <source>
        <dbReference type="Proteomes" id="UP000256561"/>
    </source>
</evidence>
<comment type="caution">
    <text evidence="9">The sequence shown here is derived from an EMBL/GenBank/DDBJ whole genome shotgun (WGS) entry which is preliminary data.</text>
</comment>
<dbReference type="GO" id="GO:0003676">
    <property type="term" value="F:nucleic acid binding"/>
    <property type="evidence" value="ECO:0007669"/>
    <property type="project" value="InterPro"/>
</dbReference>
<dbReference type="PANTHER" id="PTHR47816">
    <property type="entry name" value="RIBOSOMAL RNA SMALL SUBUNIT METHYLTRANSFERASE C"/>
    <property type="match status" value="1"/>
</dbReference>
<keyword evidence="5 6" id="KW-0949">S-adenosyl-L-methionine</keyword>
<dbReference type="InterPro" id="IPR007848">
    <property type="entry name" value="Small_mtfrase_dom"/>
</dbReference>
<dbReference type="GO" id="GO:0052914">
    <property type="term" value="F:16S rRNA (guanine(1207)-N(2))-methyltransferase activity"/>
    <property type="evidence" value="ECO:0007669"/>
    <property type="project" value="UniProtKB-EC"/>
</dbReference>
<dbReference type="Gene3D" id="3.40.50.150">
    <property type="entry name" value="Vaccinia Virus protein VP39"/>
    <property type="match status" value="2"/>
</dbReference>
<dbReference type="Pfam" id="PF05175">
    <property type="entry name" value="MTS"/>
    <property type="match status" value="1"/>
</dbReference>
<dbReference type="PANTHER" id="PTHR47816:SF4">
    <property type="entry name" value="RIBOSOMAL RNA SMALL SUBUNIT METHYLTRANSFERASE C"/>
    <property type="match status" value="1"/>
</dbReference>
<dbReference type="CDD" id="cd02440">
    <property type="entry name" value="AdoMet_MTases"/>
    <property type="match status" value="1"/>
</dbReference>
<organism evidence="9 10">
    <name type="scientific">Alteromonas aestuariivivens</name>
    <dbReference type="NCBI Taxonomy" id="1938339"/>
    <lineage>
        <taxon>Bacteria</taxon>
        <taxon>Pseudomonadati</taxon>
        <taxon>Pseudomonadota</taxon>
        <taxon>Gammaproteobacteria</taxon>
        <taxon>Alteromonadales</taxon>
        <taxon>Alteromonadaceae</taxon>
        <taxon>Alteromonas/Salinimonas group</taxon>
        <taxon>Alteromonas</taxon>
    </lineage>
</organism>
<keyword evidence="4 6" id="KW-0808">Transferase</keyword>
<protein>
    <recommendedName>
        <fullName evidence="6">Ribosomal RNA small subunit methyltransferase C</fullName>
        <ecNumber evidence="6">2.1.1.172</ecNumber>
    </recommendedName>
    <alternativeName>
        <fullName evidence="6">16S rRNA m2G1207 methyltransferase</fullName>
    </alternativeName>
    <alternativeName>
        <fullName evidence="6">rRNA (guanine-N(2)-)-methyltransferase RsmC</fullName>
    </alternativeName>
</protein>
<reference evidence="10" key="1">
    <citation type="submission" date="2018-08" db="EMBL/GenBank/DDBJ databases">
        <authorList>
            <person name="Zhang J."/>
            <person name="Du Z.-J."/>
        </authorList>
    </citation>
    <scope>NUCLEOTIDE SEQUENCE [LARGE SCALE GENOMIC DNA]</scope>
    <source>
        <strain evidence="10">KCTC 52655</strain>
    </source>
</reference>
<evidence type="ECO:0000259" key="8">
    <source>
        <dbReference type="Pfam" id="PF08468"/>
    </source>
</evidence>